<name>A0AAP2Z309_9EURY</name>
<dbReference type="PROSITE" id="PS51257">
    <property type="entry name" value="PROKAR_LIPOPROTEIN"/>
    <property type="match status" value="1"/>
</dbReference>
<protein>
    <submittedName>
        <fullName evidence="2">Uncharacterized protein</fullName>
    </submittedName>
</protein>
<dbReference type="PROSITE" id="PS51318">
    <property type="entry name" value="TAT"/>
    <property type="match status" value="1"/>
</dbReference>
<evidence type="ECO:0000313" key="2">
    <source>
        <dbReference type="EMBL" id="MCU4744324.1"/>
    </source>
</evidence>
<dbReference type="AlphaFoldDB" id="A0AAP2Z309"/>
<evidence type="ECO:0000256" key="1">
    <source>
        <dbReference type="SAM" id="MobiDB-lite"/>
    </source>
</evidence>
<dbReference type="Proteomes" id="UP001321018">
    <property type="component" value="Unassembled WGS sequence"/>
</dbReference>
<organism evidence="2 3">
    <name type="scientific">Natronoglomus mannanivorans</name>
    <dbReference type="NCBI Taxonomy" id="2979990"/>
    <lineage>
        <taxon>Archaea</taxon>
        <taxon>Methanobacteriati</taxon>
        <taxon>Methanobacteriota</taxon>
        <taxon>Stenosarchaea group</taxon>
        <taxon>Halobacteria</taxon>
        <taxon>Halobacteriales</taxon>
        <taxon>Natrialbaceae</taxon>
        <taxon>Natronoglomus</taxon>
    </lineage>
</organism>
<dbReference type="EMBL" id="JAOPKA010000026">
    <property type="protein sequence ID" value="MCU4744324.1"/>
    <property type="molecule type" value="Genomic_DNA"/>
</dbReference>
<dbReference type="InterPro" id="IPR006311">
    <property type="entry name" value="TAT_signal"/>
</dbReference>
<proteinExistence type="predicted"/>
<feature type="region of interest" description="Disordered" evidence="1">
    <location>
        <begin position="33"/>
        <end position="71"/>
    </location>
</feature>
<comment type="caution">
    <text evidence="2">The sequence shown here is derived from an EMBL/GenBank/DDBJ whole genome shotgun (WGS) entry which is preliminary data.</text>
</comment>
<reference evidence="2" key="1">
    <citation type="submission" date="2022-09" db="EMBL/GenBank/DDBJ databases">
        <title>Enrichment on poylsaccharides allowed isolation of novel metabolic and taxonomic groups of Haloarchaea.</title>
        <authorList>
            <person name="Sorokin D.Y."/>
            <person name="Elcheninov A.G."/>
            <person name="Khizhniak T.V."/>
            <person name="Kolganova T.V."/>
            <person name="Kublanov I.V."/>
        </authorList>
    </citation>
    <scope>NUCLEOTIDE SEQUENCE</scope>
    <source>
        <strain evidence="2">AArc-xg1-1</strain>
    </source>
</reference>
<accession>A0AAP2Z309</accession>
<evidence type="ECO:0000313" key="3">
    <source>
        <dbReference type="Proteomes" id="UP001321018"/>
    </source>
</evidence>
<sequence length="189" mass="20529">MTKQFHSRRDILATGAAVTGVAIAGCLGAPASGETEAGEQFADEGEVNASPEGELVDPAGGSDLAGSASNGEPDWIDAHNMRFRGWYYAEGYNPPMPYHSTTITLAMVNNAGYSIDITAFDRDENTIYENRLNFNYNTWFRRSEATTVKISVVGSAQSEALEIDLTDGAHHEIWFSGAVLTASYWIGHW</sequence>
<dbReference type="RefSeq" id="WP_338006132.1">
    <property type="nucleotide sequence ID" value="NZ_JAOPKA010000026.1"/>
</dbReference>
<gene>
    <name evidence="2" type="ORF">OB960_23395</name>
</gene>